<gene>
    <name evidence="2" type="ORF">GF068_17945</name>
</gene>
<accession>A0A6N7PTM1</accession>
<evidence type="ECO:0000256" key="1">
    <source>
        <dbReference type="SAM" id="Phobius"/>
    </source>
</evidence>
<keyword evidence="1" id="KW-0472">Membrane</keyword>
<evidence type="ECO:0000313" key="2">
    <source>
        <dbReference type="EMBL" id="MRG93780.1"/>
    </source>
</evidence>
<organism evidence="2 3">
    <name type="scientific">Polyangium spumosum</name>
    <dbReference type="NCBI Taxonomy" id="889282"/>
    <lineage>
        <taxon>Bacteria</taxon>
        <taxon>Pseudomonadati</taxon>
        <taxon>Myxococcota</taxon>
        <taxon>Polyangia</taxon>
        <taxon>Polyangiales</taxon>
        <taxon>Polyangiaceae</taxon>
        <taxon>Polyangium</taxon>
    </lineage>
</organism>
<keyword evidence="1" id="KW-1133">Transmembrane helix</keyword>
<sequence length="58" mass="6317">MDLDVVIRGTGTLIDAFGVAVIALGIVVATGRLVRHLVWTLEVELSGRFPWQQRGRSA</sequence>
<evidence type="ECO:0000313" key="3">
    <source>
        <dbReference type="Proteomes" id="UP000440224"/>
    </source>
</evidence>
<comment type="caution">
    <text evidence="2">The sequence shown here is derived from an EMBL/GenBank/DDBJ whole genome shotgun (WGS) entry which is preliminary data.</text>
</comment>
<dbReference type="AlphaFoldDB" id="A0A6N7PTM1"/>
<name>A0A6N7PTM1_9BACT</name>
<evidence type="ECO:0008006" key="4">
    <source>
        <dbReference type="Google" id="ProtNLM"/>
    </source>
</evidence>
<reference evidence="2 3" key="1">
    <citation type="submission" date="2019-10" db="EMBL/GenBank/DDBJ databases">
        <title>A soil myxobacterium in the family Polyangiaceae.</title>
        <authorList>
            <person name="Li Y."/>
            <person name="Wang J."/>
        </authorList>
    </citation>
    <scope>NUCLEOTIDE SEQUENCE [LARGE SCALE GENOMIC DNA]</scope>
    <source>
        <strain evidence="2 3">DSM 14734</strain>
    </source>
</reference>
<feature type="transmembrane region" description="Helical" evidence="1">
    <location>
        <begin position="12"/>
        <end position="34"/>
    </location>
</feature>
<protein>
    <recommendedName>
        <fullName evidence="4">DUF1622 domain-containing protein</fullName>
    </recommendedName>
</protein>
<dbReference type="EMBL" id="WJIE01000005">
    <property type="protein sequence ID" value="MRG93780.1"/>
    <property type="molecule type" value="Genomic_DNA"/>
</dbReference>
<keyword evidence="1" id="KW-0812">Transmembrane</keyword>
<keyword evidence="3" id="KW-1185">Reference proteome</keyword>
<dbReference type="Proteomes" id="UP000440224">
    <property type="component" value="Unassembled WGS sequence"/>
</dbReference>
<dbReference type="RefSeq" id="WP_153820636.1">
    <property type="nucleotide sequence ID" value="NZ_WJIE01000005.1"/>
</dbReference>
<proteinExistence type="predicted"/>